<evidence type="ECO:0000256" key="4">
    <source>
        <dbReference type="ARBA" id="ARBA00022598"/>
    </source>
</evidence>
<keyword evidence="6" id="KW-0547">Nucleotide-binding</keyword>
<keyword evidence="9" id="KW-0206">Cytoskeleton</keyword>
<dbReference type="AlphaFoldDB" id="A0A482VBC5"/>
<gene>
    <name evidence="11" type="ORF">BDFB_001949</name>
</gene>
<dbReference type="STRING" id="1661398.A0A482VBC5"/>
<dbReference type="GO" id="GO:0070740">
    <property type="term" value="F:tubulin-glutamic acid ligase activity"/>
    <property type="evidence" value="ECO:0007669"/>
    <property type="project" value="TreeGrafter"/>
</dbReference>
<sequence length="299" mass="34649">MRITFCTDLDKSVVVANCEKRGWVQVSPEDDWNIYWAGTQTCRSLFSVDSGYRMHDNQKDLLVKNIKRYRRDLEKEGNVLAERGDSKYLHLDFIPVTFVLPADYNMFVEEYRKAPQSTWIMKPCGRSQGSGIFLINKLSKLKRWSRESKSPFQQQLTKESYVISKYIDNPLLIGGKKFDLRLYVLVTSFRPLKAYQFRLGFCRFCTVKYDSSVAELDNMYVHLTNVSVQKHGVNASPSLTSTTANDRILKHKLMDNIFSIIVPPSGMPDVRWNKIPSQEALGDFELLIDEDLIHLHEDE</sequence>
<evidence type="ECO:0000256" key="5">
    <source>
        <dbReference type="ARBA" id="ARBA00022701"/>
    </source>
</evidence>
<evidence type="ECO:0000313" key="12">
    <source>
        <dbReference type="Proteomes" id="UP000292052"/>
    </source>
</evidence>
<dbReference type="PANTHER" id="PTHR12241:SF31">
    <property type="entry name" value="POLYGLUTAMYLASE COMPLEX SUBUNIT TTLL1"/>
    <property type="match status" value="1"/>
</dbReference>
<comment type="similarity">
    <text evidence="2">Belongs to the tubulin polyglutamylase family.</text>
</comment>
<keyword evidence="8" id="KW-0969">Cilium</keyword>
<keyword evidence="3" id="KW-0963">Cytoplasm</keyword>
<dbReference type="Proteomes" id="UP000292052">
    <property type="component" value="Unassembled WGS sequence"/>
</dbReference>
<evidence type="ECO:0000256" key="9">
    <source>
        <dbReference type="ARBA" id="ARBA00023212"/>
    </source>
</evidence>
<reference evidence="11 12" key="1">
    <citation type="submission" date="2017-03" db="EMBL/GenBank/DDBJ databases">
        <title>Genome of the blue death feigning beetle - Asbolus verrucosus.</title>
        <authorList>
            <person name="Rider S.D."/>
        </authorList>
    </citation>
    <scope>NUCLEOTIDE SEQUENCE [LARGE SCALE GENOMIC DNA]</scope>
    <source>
        <strain evidence="11">Butters</strain>
        <tissue evidence="11">Head and leg muscle</tissue>
    </source>
</reference>
<keyword evidence="5" id="KW-0493">Microtubule</keyword>
<evidence type="ECO:0000256" key="2">
    <source>
        <dbReference type="ARBA" id="ARBA00006118"/>
    </source>
</evidence>
<comment type="caution">
    <text evidence="11">The sequence shown here is derived from an EMBL/GenBank/DDBJ whole genome shotgun (WGS) entry which is preliminary data.</text>
</comment>
<evidence type="ECO:0000256" key="6">
    <source>
        <dbReference type="ARBA" id="ARBA00022741"/>
    </source>
</evidence>
<evidence type="ECO:0000256" key="1">
    <source>
        <dbReference type="ARBA" id="ARBA00004120"/>
    </source>
</evidence>
<evidence type="ECO:0000256" key="8">
    <source>
        <dbReference type="ARBA" id="ARBA00023069"/>
    </source>
</evidence>
<dbReference type="PROSITE" id="PS51221">
    <property type="entry name" value="TTL"/>
    <property type="match status" value="1"/>
</dbReference>
<dbReference type="GO" id="GO:0036064">
    <property type="term" value="C:ciliary basal body"/>
    <property type="evidence" value="ECO:0007669"/>
    <property type="project" value="TreeGrafter"/>
</dbReference>
<keyword evidence="10" id="KW-0966">Cell projection</keyword>
<dbReference type="GO" id="GO:0000226">
    <property type="term" value="P:microtubule cytoskeleton organization"/>
    <property type="evidence" value="ECO:0007669"/>
    <property type="project" value="TreeGrafter"/>
</dbReference>
<evidence type="ECO:0000256" key="7">
    <source>
        <dbReference type="ARBA" id="ARBA00022840"/>
    </source>
</evidence>
<evidence type="ECO:0000256" key="3">
    <source>
        <dbReference type="ARBA" id="ARBA00022490"/>
    </source>
</evidence>
<comment type="subcellular location">
    <subcellularLocation>
        <location evidence="1">Cytoplasm</location>
        <location evidence="1">Cytoskeleton</location>
        <location evidence="1">Cilium basal body</location>
    </subcellularLocation>
</comment>
<accession>A0A482VBC5</accession>
<dbReference type="GO" id="GO:0005874">
    <property type="term" value="C:microtubule"/>
    <property type="evidence" value="ECO:0007669"/>
    <property type="project" value="UniProtKB-KW"/>
</dbReference>
<dbReference type="GO" id="GO:0015631">
    <property type="term" value="F:tubulin binding"/>
    <property type="evidence" value="ECO:0007669"/>
    <property type="project" value="TreeGrafter"/>
</dbReference>
<proteinExistence type="inferred from homology"/>
<dbReference type="EMBL" id="QDEB01118835">
    <property type="protein sequence ID" value="RZB40431.1"/>
    <property type="molecule type" value="Genomic_DNA"/>
</dbReference>
<organism evidence="11 12">
    <name type="scientific">Asbolus verrucosus</name>
    <name type="common">Desert ironclad beetle</name>
    <dbReference type="NCBI Taxonomy" id="1661398"/>
    <lineage>
        <taxon>Eukaryota</taxon>
        <taxon>Metazoa</taxon>
        <taxon>Ecdysozoa</taxon>
        <taxon>Arthropoda</taxon>
        <taxon>Hexapoda</taxon>
        <taxon>Insecta</taxon>
        <taxon>Pterygota</taxon>
        <taxon>Neoptera</taxon>
        <taxon>Endopterygota</taxon>
        <taxon>Coleoptera</taxon>
        <taxon>Polyphaga</taxon>
        <taxon>Cucujiformia</taxon>
        <taxon>Tenebrionidae</taxon>
        <taxon>Pimeliinae</taxon>
        <taxon>Asbolus</taxon>
    </lineage>
</organism>
<keyword evidence="7" id="KW-0067">ATP-binding</keyword>
<evidence type="ECO:0000256" key="10">
    <source>
        <dbReference type="ARBA" id="ARBA00023273"/>
    </source>
</evidence>
<name>A0A482VBC5_ASBVE</name>
<keyword evidence="12" id="KW-1185">Reference proteome</keyword>
<evidence type="ECO:0000313" key="11">
    <source>
        <dbReference type="EMBL" id="RZB40431.1"/>
    </source>
</evidence>
<keyword evidence="4" id="KW-0436">Ligase</keyword>
<dbReference type="PANTHER" id="PTHR12241">
    <property type="entry name" value="TUBULIN POLYGLUTAMYLASE"/>
    <property type="match status" value="1"/>
</dbReference>
<dbReference type="SUPFAM" id="SSF56059">
    <property type="entry name" value="Glutathione synthetase ATP-binding domain-like"/>
    <property type="match status" value="1"/>
</dbReference>
<dbReference type="Gene3D" id="3.30.470.20">
    <property type="entry name" value="ATP-grasp fold, B domain"/>
    <property type="match status" value="1"/>
</dbReference>
<dbReference type="GO" id="GO:0005524">
    <property type="term" value="F:ATP binding"/>
    <property type="evidence" value="ECO:0007669"/>
    <property type="project" value="UniProtKB-KW"/>
</dbReference>
<dbReference type="InterPro" id="IPR004344">
    <property type="entry name" value="TTL/TTLL_fam"/>
</dbReference>
<dbReference type="OrthoDB" id="202825at2759"/>
<protein>
    <submittedName>
        <fullName evidence="11">Tubulin polyglutamylase TTLL1</fullName>
    </submittedName>
</protein>
<dbReference type="Pfam" id="PF03133">
    <property type="entry name" value="TTL"/>
    <property type="match status" value="2"/>
</dbReference>